<dbReference type="EMBL" id="CM055108">
    <property type="protein sequence ID" value="KAJ7524840.1"/>
    <property type="molecule type" value="Genomic_DNA"/>
</dbReference>
<reference evidence="2" key="1">
    <citation type="journal article" date="2024" name="Proc. Natl. Acad. Sci. U.S.A.">
        <title>Extraordinary preservation of gene collinearity over three hundred million years revealed in homosporous lycophytes.</title>
        <authorList>
            <person name="Li C."/>
            <person name="Wickell D."/>
            <person name="Kuo L.Y."/>
            <person name="Chen X."/>
            <person name="Nie B."/>
            <person name="Liao X."/>
            <person name="Peng D."/>
            <person name="Ji J."/>
            <person name="Jenkins J."/>
            <person name="Williams M."/>
            <person name="Shu S."/>
            <person name="Plott C."/>
            <person name="Barry K."/>
            <person name="Rajasekar S."/>
            <person name="Grimwood J."/>
            <person name="Han X."/>
            <person name="Sun S."/>
            <person name="Hou Z."/>
            <person name="He W."/>
            <person name="Dai G."/>
            <person name="Sun C."/>
            <person name="Schmutz J."/>
            <person name="Leebens-Mack J.H."/>
            <person name="Li F.W."/>
            <person name="Wang L."/>
        </authorList>
    </citation>
    <scope>NUCLEOTIDE SEQUENCE [LARGE SCALE GENOMIC DNA]</scope>
    <source>
        <strain evidence="2">cv. PW_Plant_1</strain>
    </source>
</reference>
<protein>
    <submittedName>
        <fullName evidence="1">Uncharacterized protein</fullName>
    </submittedName>
</protein>
<accession>A0ACC2B532</accession>
<gene>
    <name evidence="1" type="ORF">O6H91_17G024400</name>
</gene>
<dbReference type="Proteomes" id="UP001162992">
    <property type="component" value="Chromosome 17"/>
</dbReference>
<proteinExistence type="predicted"/>
<evidence type="ECO:0000313" key="1">
    <source>
        <dbReference type="EMBL" id="KAJ7524840.1"/>
    </source>
</evidence>
<name>A0ACC2B532_DIPCM</name>
<evidence type="ECO:0000313" key="2">
    <source>
        <dbReference type="Proteomes" id="UP001162992"/>
    </source>
</evidence>
<organism evidence="1 2">
    <name type="scientific">Diphasiastrum complanatum</name>
    <name type="common">Issler's clubmoss</name>
    <name type="synonym">Lycopodium complanatum</name>
    <dbReference type="NCBI Taxonomy" id="34168"/>
    <lineage>
        <taxon>Eukaryota</taxon>
        <taxon>Viridiplantae</taxon>
        <taxon>Streptophyta</taxon>
        <taxon>Embryophyta</taxon>
        <taxon>Tracheophyta</taxon>
        <taxon>Lycopodiopsida</taxon>
        <taxon>Lycopodiales</taxon>
        <taxon>Lycopodiaceae</taxon>
        <taxon>Lycopodioideae</taxon>
        <taxon>Diphasiastrum</taxon>
    </lineage>
</organism>
<sequence length="246" mass="27978">MTMFELSKILPCVSSAAAVGLSLKNVAQTLWTPQRAIVRPVFPALISLSVRAQDRMSSRSSVPPLVVENIENAVVFPEIENSGLRSRSRSVTKGSFQNDVADIGRVKCNRGCRPVYNEDISLDEPEDDWLTQENAANILESRIAVYRTETRRQDQEERRQSSFSWNFAEFLSEVWMEKAIAEKYYEAALHEDRHNAKLLVKYAQFAWKSLDNVSKAESLFKEAISESPDDPVVLASYAHFLWQTED</sequence>
<keyword evidence="2" id="KW-1185">Reference proteome</keyword>
<comment type="caution">
    <text evidence="1">The sequence shown here is derived from an EMBL/GenBank/DDBJ whole genome shotgun (WGS) entry which is preliminary data.</text>
</comment>